<accession>A0A2R5G998</accession>
<evidence type="ECO:0000313" key="7">
    <source>
        <dbReference type="EMBL" id="GBG24274.1"/>
    </source>
</evidence>
<dbReference type="GO" id="GO:0020037">
    <property type="term" value="F:heme binding"/>
    <property type="evidence" value="ECO:0007669"/>
    <property type="project" value="UniProtKB-UniRule"/>
</dbReference>
<dbReference type="SMART" id="SM01117">
    <property type="entry name" value="Cyt-b5"/>
    <property type="match status" value="2"/>
</dbReference>
<dbReference type="GO" id="GO:0046872">
    <property type="term" value="F:metal ion binding"/>
    <property type="evidence" value="ECO:0007669"/>
    <property type="project" value="UniProtKB-UniRule"/>
</dbReference>
<organism evidence="7 8">
    <name type="scientific">Hondaea fermentalgiana</name>
    <dbReference type="NCBI Taxonomy" id="2315210"/>
    <lineage>
        <taxon>Eukaryota</taxon>
        <taxon>Sar</taxon>
        <taxon>Stramenopiles</taxon>
        <taxon>Bigyra</taxon>
        <taxon>Labyrinthulomycetes</taxon>
        <taxon>Thraustochytrida</taxon>
        <taxon>Thraustochytriidae</taxon>
        <taxon>Hondaea</taxon>
    </lineage>
</organism>
<dbReference type="Proteomes" id="UP000241890">
    <property type="component" value="Unassembled WGS sequence"/>
</dbReference>
<proteinExistence type="inferred from homology"/>
<keyword evidence="5" id="KW-0472">Membrane</keyword>
<dbReference type="SUPFAM" id="SSF55856">
    <property type="entry name" value="Cytochrome b5-like heme/steroid binding domain"/>
    <property type="match status" value="2"/>
</dbReference>
<comment type="caution">
    <text evidence="7">The sequence shown here is derived from an EMBL/GenBank/DDBJ whole genome shotgun (WGS) entry which is preliminary data.</text>
</comment>
<evidence type="ECO:0000256" key="3">
    <source>
        <dbReference type="ARBA" id="ARBA00023004"/>
    </source>
</evidence>
<dbReference type="PANTHER" id="PTHR19359">
    <property type="entry name" value="CYTOCHROME B5"/>
    <property type="match status" value="1"/>
</dbReference>
<evidence type="ECO:0000259" key="6">
    <source>
        <dbReference type="PROSITE" id="PS50255"/>
    </source>
</evidence>
<reference evidence="7 8" key="1">
    <citation type="submission" date="2017-12" db="EMBL/GenBank/DDBJ databases">
        <title>Sequencing, de novo assembly and annotation of complete genome of a new Thraustochytrid species, strain FCC1311.</title>
        <authorList>
            <person name="Sedici K."/>
            <person name="Godart F."/>
            <person name="Aiese Cigliano R."/>
            <person name="Sanseverino W."/>
            <person name="Barakat M."/>
            <person name="Ortet P."/>
            <person name="Marechal E."/>
            <person name="Cagnac O."/>
            <person name="Amato A."/>
        </authorList>
    </citation>
    <scope>NUCLEOTIDE SEQUENCE [LARGE SCALE GENOMIC DNA]</scope>
</reference>
<protein>
    <submittedName>
        <fullName evidence="7">Cytochrome b5</fullName>
    </submittedName>
</protein>
<dbReference type="EMBL" id="BEYU01000005">
    <property type="protein sequence ID" value="GBG24274.1"/>
    <property type="molecule type" value="Genomic_DNA"/>
</dbReference>
<keyword evidence="1 5" id="KW-0349">Heme</keyword>
<feature type="transmembrane region" description="Helical" evidence="5">
    <location>
        <begin position="198"/>
        <end position="217"/>
    </location>
</feature>
<dbReference type="PANTHER" id="PTHR19359:SF14">
    <property type="entry name" value="CYTOCHROME B5 A"/>
    <property type="match status" value="1"/>
</dbReference>
<evidence type="ECO:0000313" key="8">
    <source>
        <dbReference type="Proteomes" id="UP000241890"/>
    </source>
</evidence>
<name>A0A2R5G998_9STRA</name>
<dbReference type="InterPro" id="IPR050668">
    <property type="entry name" value="Cytochrome_b5"/>
</dbReference>
<keyword evidence="3 5" id="KW-0408">Iron</keyword>
<gene>
    <name evidence="7" type="ORF">FCC1311_004922</name>
</gene>
<sequence length="220" mass="23272">MREVSKEELAKHASEKDCWVAIGGKVYDVTSFLSEHPGGGDPITDVAGTDATRQFAEIGHSDEALTRREDFLIGTLEGVKRAPKSADATLNEISPEELAKHTTAEDCWVAVHGLVYDVTKFLLDHPGGVEVIVDVSGRDATRQFAEIGHSEEARATANGFVVGKLQGAAQVKRLVAPKAKKPKSTPLPEPDAPSEADAYIFAAAATAAVVAAGVFLARAL</sequence>
<feature type="domain" description="Cytochrome b5 heme-binding" evidence="6">
    <location>
        <begin position="90"/>
        <end position="166"/>
    </location>
</feature>
<dbReference type="InterPro" id="IPR036400">
    <property type="entry name" value="Cyt_B5-like_heme/steroid_sf"/>
</dbReference>
<keyword evidence="2 5" id="KW-0479">Metal-binding</keyword>
<dbReference type="PROSITE" id="PS50255">
    <property type="entry name" value="CYTOCHROME_B5_2"/>
    <property type="match status" value="2"/>
</dbReference>
<dbReference type="Pfam" id="PF00173">
    <property type="entry name" value="Cyt-b5"/>
    <property type="match status" value="2"/>
</dbReference>
<dbReference type="OrthoDB" id="260519at2759"/>
<comment type="similarity">
    <text evidence="4 5">Belongs to the cytochrome b5 family.</text>
</comment>
<evidence type="ECO:0000256" key="1">
    <source>
        <dbReference type="ARBA" id="ARBA00022617"/>
    </source>
</evidence>
<evidence type="ECO:0000256" key="4">
    <source>
        <dbReference type="ARBA" id="ARBA00038168"/>
    </source>
</evidence>
<dbReference type="Gene3D" id="3.10.120.10">
    <property type="entry name" value="Cytochrome b5-like heme/steroid binding domain"/>
    <property type="match status" value="2"/>
</dbReference>
<evidence type="ECO:0000256" key="2">
    <source>
        <dbReference type="ARBA" id="ARBA00022723"/>
    </source>
</evidence>
<dbReference type="AlphaFoldDB" id="A0A2R5G998"/>
<dbReference type="InterPro" id="IPR018506">
    <property type="entry name" value="Cyt_B5_heme-BS"/>
</dbReference>
<feature type="domain" description="Cytochrome b5 heme-binding" evidence="6">
    <location>
        <begin position="1"/>
        <end position="77"/>
    </location>
</feature>
<dbReference type="PRINTS" id="PR00363">
    <property type="entry name" value="CYTOCHROMEB5"/>
</dbReference>
<dbReference type="GO" id="GO:0016020">
    <property type="term" value="C:membrane"/>
    <property type="evidence" value="ECO:0007669"/>
    <property type="project" value="TreeGrafter"/>
</dbReference>
<keyword evidence="5" id="KW-1133">Transmembrane helix</keyword>
<dbReference type="InterPro" id="IPR001199">
    <property type="entry name" value="Cyt_B5-like_heme/steroid-bd"/>
</dbReference>
<dbReference type="PROSITE" id="PS00191">
    <property type="entry name" value="CYTOCHROME_B5_1"/>
    <property type="match status" value="2"/>
</dbReference>
<evidence type="ECO:0000256" key="5">
    <source>
        <dbReference type="RuleBase" id="RU362121"/>
    </source>
</evidence>
<dbReference type="InParanoid" id="A0A2R5G998"/>
<keyword evidence="5" id="KW-0812">Transmembrane</keyword>
<keyword evidence="8" id="KW-1185">Reference proteome</keyword>